<evidence type="ECO:0000313" key="3">
    <source>
        <dbReference type="EMBL" id="WMV48267.1"/>
    </source>
</evidence>
<protein>
    <recommendedName>
        <fullName evidence="2">N-acetyltransferase domain-containing protein</fullName>
    </recommendedName>
</protein>
<sequence length="624" mass="70278">METRSENEPEVDIKASEIKYVSYGGEHHLPLIMNLVDEELSEPYSIFTYRYFVYLWPQLSFMAFHKGKCIGTVVCKMGEHRGTFRGYIAMLVVLKPYRGKGIAYILPFPDPTCGIYSWYLVVIGGATELVTRSIKVMMESGCEEVTLEAEVTNKGALALYGRLGFIRAKRLFRYYLNGVDAFRLKLLFPRVEPQPFNSMADAGDESLEYNEHIHCGENPPCCQHNIVTWYMLSVGGGMYPVDLVEESKMIVSVTGATGFVGKRLVQRLHADNHQIRVLTRSRSTAQSIFPVKEFPGIVIAEEPEWRNCIEGSTAVVNLAGTPISTRWSSEIKKDIKQSRIRVTSKVVELINNSKDDARPKVLISATAVGYYGTSETQVFDEKSPSGNDYLAEVCREWEAAALKVNKDVRLALIRIGVVLGKDGGALAKMIPLFMMFAGGPLGSGKQCPKITEDMTLDRRVWRSRIRIEALHFTLFRYFVVVTALMFVFPFSNCLDMLYFKMRIYWKQPLYLYEILLASIHRFSWIHLDDLVDLIYEALSNPSYKGVINGTAPNPVRLGEMCEQLGSTLGRPSWLPVPEIALKAVLGEGASVVLDGQKVVPTKAKELGFSFKYRYIKDALKAIMS</sequence>
<dbReference type="Gene3D" id="3.40.630.30">
    <property type="match status" value="1"/>
</dbReference>
<keyword evidence="1" id="KW-1133">Transmembrane helix</keyword>
<dbReference type="CDD" id="cd04301">
    <property type="entry name" value="NAT_SF"/>
    <property type="match status" value="1"/>
</dbReference>
<reference evidence="3" key="1">
    <citation type="submission" date="2023-08" db="EMBL/GenBank/DDBJ databases">
        <title>A de novo genome assembly of Solanum verrucosum Schlechtendal, a Mexican diploid species geographically isolated from the other diploid A-genome species in potato relatives.</title>
        <authorList>
            <person name="Hosaka K."/>
        </authorList>
    </citation>
    <scope>NUCLEOTIDE SEQUENCE</scope>
    <source>
        <tissue evidence="3">Young leaves</tissue>
    </source>
</reference>
<dbReference type="InterPro" id="IPR016181">
    <property type="entry name" value="Acyl_CoA_acyltransferase"/>
</dbReference>
<evidence type="ECO:0000313" key="4">
    <source>
        <dbReference type="Proteomes" id="UP001234989"/>
    </source>
</evidence>
<dbReference type="PANTHER" id="PTHR11092:SF0">
    <property type="entry name" value="EPIMERASE FAMILY PROTEIN SDR39U1"/>
    <property type="match status" value="1"/>
</dbReference>
<dbReference type="InterPro" id="IPR001509">
    <property type="entry name" value="Epimerase_deHydtase"/>
</dbReference>
<dbReference type="Gene3D" id="3.40.50.720">
    <property type="entry name" value="NAD(P)-binding Rossmann-like Domain"/>
    <property type="match status" value="2"/>
</dbReference>
<dbReference type="SUPFAM" id="SSF55729">
    <property type="entry name" value="Acyl-CoA N-acyltransferases (Nat)"/>
    <property type="match status" value="2"/>
</dbReference>
<dbReference type="Pfam" id="PF08338">
    <property type="entry name" value="DUF1731"/>
    <property type="match status" value="1"/>
</dbReference>
<feature type="transmembrane region" description="Helical" evidence="1">
    <location>
        <begin position="474"/>
        <end position="499"/>
    </location>
</feature>
<name>A0AAF0ULB9_SOLVR</name>
<dbReference type="Pfam" id="PF00583">
    <property type="entry name" value="Acetyltransf_1"/>
    <property type="match status" value="2"/>
</dbReference>
<dbReference type="Proteomes" id="UP001234989">
    <property type="component" value="Chromosome 9"/>
</dbReference>
<accession>A0AAF0ULB9</accession>
<dbReference type="PROSITE" id="PS51186">
    <property type="entry name" value="GNAT"/>
    <property type="match status" value="1"/>
</dbReference>
<keyword evidence="1" id="KW-0812">Transmembrane</keyword>
<dbReference type="InterPro" id="IPR010099">
    <property type="entry name" value="SDR39U1"/>
</dbReference>
<dbReference type="InterPro" id="IPR013549">
    <property type="entry name" value="DUF1731"/>
</dbReference>
<dbReference type="GO" id="GO:0016747">
    <property type="term" value="F:acyltransferase activity, transferring groups other than amino-acyl groups"/>
    <property type="evidence" value="ECO:0007669"/>
    <property type="project" value="InterPro"/>
</dbReference>
<dbReference type="SUPFAM" id="SSF51735">
    <property type="entry name" value="NAD(P)-binding Rossmann-fold domains"/>
    <property type="match status" value="1"/>
</dbReference>
<dbReference type="InterPro" id="IPR036291">
    <property type="entry name" value="NAD(P)-bd_dom_sf"/>
</dbReference>
<dbReference type="Pfam" id="PF01370">
    <property type="entry name" value="Epimerase"/>
    <property type="match status" value="1"/>
</dbReference>
<dbReference type="InterPro" id="IPR000182">
    <property type="entry name" value="GNAT_dom"/>
</dbReference>
<dbReference type="EMBL" id="CP133620">
    <property type="protein sequence ID" value="WMV48267.1"/>
    <property type="molecule type" value="Genomic_DNA"/>
</dbReference>
<evidence type="ECO:0000256" key="1">
    <source>
        <dbReference type="SAM" id="Phobius"/>
    </source>
</evidence>
<evidence type="ECO:0000259" key="2">
    <source>
        <dbReference type="PROSITE" id="PS51186"/>
    </source>
</evidence>
<dbReference type="CDD" id="cd05242">
    <property type="entry name" value="SDR_a8"/>
    <property type="match status" value="1"/>
</dbReference>
<gene>
    <name evidence="3" type="ORF">MTR67_041652</name>
</gene>
<organism evidence="3 4">
    <name type="scientific">Solanum verrucosum</name>
    <dbReference type="NCBI Taxonomy" id="315347"/>
    <lineage>
        <taxon>Eukaryota</taxon>
        <taxon>Viridiplantae</taxon>
        <taxon>Streptophyta</taxon>
        <taxon>Embryophyta</taxon>
        <taxon>Tracheophyta</taxon>
        <taxon>Spermatophyta</taxon>
        <taxon>Magnoliopsida</taxon>
        <taxon>eudicotyledons</taxon>
        <taxon>Gunneridae</taxon>
        <taxon>Pentapetalae</taxon>
        <taxon>asterids</taxon>
        <taxon>lamiids</taxon>
        <taxon>Solanales</taxon>
        <taxon>Solanaceae</taxon>
        <taxon>Solanoideae</taxon>
        <taxon>Solaneae</taxon>
        <taxon>Solanum</taxon>
    </lineage>
</organism>
<dbReference type="PANTHER" id="PTHR11092">
    <property type="entry name" value="SUGAR NUCLEOTIDE EPIMERASE RELATED"/>
    <property type="match status" value="1"/>
</dbReference>
<keyword evidence="4" id="KW-1185">Reference proteome</keyword>
<dbReference type="NCBIfam" id="TIGR01777">
    <property type="entry name" value="yfcH"/>
    <property type="match status" value="1"/>
</dbReference>
<proteinExistence type="predicted"/>
<feature type="domain" description="N-acetyltransferase" evidence="2">
    <location>
        <begin position="16"/>
        <end position="189"/>
    </location>
</feature>
<keyword evidence="1" id="KW-0472">Membrane</keyword>
<dbReference type="AlphaFoldDB" id="A0AAF0ULB9"/>